<feature type="region of interest" description="Disordered" evidence="1">
    <location>
        <begin position="12"/>
        <end position="36"/>
    </location>
</feature>
<organism evidence="2 3">
    <name type="scientific">Mycena metata</name>
    <dbReference type="NCBI Taxonomy" id="1033252"/>
    <lineage>
        <taxon>Eukaryota</taxon>
        <taxon>Fungi</taxon>
        <taxon>Dikarya</taxon>
        <taxon>Basidiomycota</taxon>
        <taxon>Agaricomycotina</taxon>
        <taxon>Agaricomycetes</taxon>
        <taxon>Agaricomycetidae</taxon>
        <taxon>Agaricales</taxon>
        <taxon>Marasmiineae</taxon>
        <taxon>Mycenaceae</taxon>
        <taxon>Mycena</taxon>
    </lineage>
</organism>
<reference evidence="2" key="1">
    <citation type="submission" date="2023-03" db="EMBL/GenBank/DDBJ databases">
        <title>Massive genome expansion in bonnet fungi (Mycena s.s.) driven by repeated elements and novel gene families across ecological guilds.</title>
        <authorList>
            <consortium name="Lawrence Berkeley National Laboratory"/>
            <person name="Harder C.B."/>
            <person name="Miyauchi S."/>
            <person name="Viragh M."/>
            <person name="Kuo A."/>
            <person name="Thoen E."/>
            <person name="Andreopoulos B."/>
            <person name="Lu D."/>
            <person name="Skrede I."/>
            <person name="Drula E."/>
            <person name="Henrissat B."/>
            <person name="Morin E."/>
            <person name="Kohler A."/>
            <person name="Barry K."/>
            <person name="LaButti K."/>
            <person name="Morin E."/>
            <person name="Salamov A."/>
            <person name="Lipzen A."/>
            <person name="Mereny Z."/>
            <person name="Hegedus B."/>
            <person name="Baldrian P."/>
            <person name="Stursova M."/>
            <person name="Weitz H."/>
            <person name="Taylor A."/>
            <person name="Grigoriev I.V."/>
            <person name="Nagy L.G."/>
            <person name="Martin F."/>
            <person name="Kauserud H."/>
        </authorList>
    </citation>
    <scope>NUCLEOTIDE SEQUENCE</scope>
    <source>
        <strain evidence="2">CBHHK182m</strain>
    </source>
</reference>
<evidence type="ECO:0000313" key="3">
    <source>
        <dbReference type="Proteomes" id="UP001215598"/>
    </source>
</evidence>
<dbReference type="EMBL" id="JARKIB010000048">
    <property type="protein sequence ID" value="KAJ7755813.1"/>
    <property type="molecule type" value="Genomic_DNA"/>
</dbReference>
<gene>
    <name evidence="2" type="ORF">B0H16DRAFT_1721978</name>
</gene>
<comment type="caution">
    <text evidence="2">The sequence shown here is derived from an EMBL/GenBank/DDBJ whole genome shotgun (WGS) entry which is preliminary data.</text>
</comment>
<protein>
    <submittedName>
        <fullName evidence="2">Uncharacterized protein</fullName>
    </submittedName>
</protein>
<name>A0AAD7J4A0_9AGAR</name>
<dbReference type="Proteomes" id="UP001215598">
    <property type="component" value="Unassembled WGS sequence"/>
</dbReference>
<evidence type="ECO:0000313" key="2">
    <source>
        <dbReference type="EMBL" id="KAJ7755813.1"/>
    </source>
</evidence>
<accession>A0AAD7J4A0</accession>
<sequence length="301" mass="33966">MCQGQASLWRSKRLPGPHTATELKSIPGPSTLADPRADDSIFAETESGPRAVISPLYFNSAHALDNPIQQPESMSHIQILLGLICNIILGLSIGRTSFLLDSIKLLVGWAMSVHLKPDAPDNTSHDDLQKQILLDLPTDPNATRRVLNIASPVNNLPAWRDADTLVEANPLRCPELMRLPYWDSFRTSVPADFIHCYWTSPIVPDFMHDPVEDLWRRWVLGEHRPRRMGSRTWNSRASSRRLGCINSRKRVRTNDISERPASLGLPRALYDKAQLSARTLIDLFILVQRTGRFHSLEGFKN</sequence>
<proteinExistence type="predicted"/>
<evidence type="ECO:0000256" key="1">
    <source>
        <dbReference type="SAM" id="MobiDB-lite"/>
    </source>
</evidence>
<dbReference type="AlphaFoldDB" id="A0AAD7J4A0"/>
<keyword evidence="3" id="KW-1185">Reference proteome</keyword>